<reference evidence="2 3" key="1">
    <citation type="journal article" date="2014" name="Genome Announc.">
        <title>Genome Sequence of Youngiibacter fragilis, the Type Strain of the Genus Youngiibacter.</title>
        <authorList>
            <person name="Wawrik C.B."/>
            <person name="Callaghan A.V."/>
            <person name="Stamps B.W."/>
            <person name="Wawrik B."/>
        </authorList>
    </citation>
    <scope>NUCLEOTIDE SEQUENCE [LARGE SCALE GENOMIC DNA]</scope>
    <source>
        <strain evidence="2 3">232.1</strain>
    </source>
</reference>
<evidence type="ECO:0000259" key="1">
    <source>
        <dbReference type="SMART" id="SM00822"/>
    </source>
</evidence>
<evidence type="ECO:0000313" key="2">
    <source>
        <dbReference type="EMBL" id="ETA82585.1"/>
    </source>
</evidence>
<dbReference type="GO" id="GO:0005737">
    <property type="term" value="C:cytoplasm"/>
    <property type="evidence" value="ECO:0007669"/>
    <property type="project" value="TreeGrafter"/>
</dbReference>
<dbReference type="Pfam" id="PF01370">
    <property type="entry name" value="Epimerase"/>
    <property type="match status" value="1"/>
</dbReference>
<accession>V7I8S2</accession>
<dbReference type="InterPro" id="IPR057326">
    <property type="entry name" value="KR_dom"/>
</dbReference>
<dbReference type="STRING" id="994573.T472_0200150"/>
<protein>
    <submittedName>
        <fullName evidence="2">Nucleoside-diphosphate sugar epimerase</fullName>
    </submittedName>
</protein>
<organism evidence="2 3">
    <name type="scientific">Youngiibacter fragilis 232.1</name>
    <dbReference type="NCBI Taxonomy" id="994573"/>
    <lineage>
        <taxon>Bacteria</taxon>
        <taxon>Bacillati</taxon>
        <taxon>Bacillota</taxon>
        <taxon>Clostridia</taxon>
        <taxon>Eubacteriales</taxon>
        <taxon>Clostridiaceae</taxon>
        <taxon>Youngiibacter</taxon>
    </lineage>
</organism>
<dbReference type="GO" id="GO:0004029">
    <property type="term" value="F:aldehyde dehydrogenase (NAD+) activity"/>
    <property type="evidence" value="ECO:0007669"/>
    <property type="project" value="TreeGrafter"/>
</dbReference>
<dbReference type="SMART" id="SM00822">
    <property type="entry name" value="PKS_KR"/>
    <property type="match status" value="1"/>
</dbReference>
<evidence type="ECO:0000313" key="3">
    <source>
        <dbReference type="Proteomes" id="UP000017747"/>
    </source>
</evidence>
<dbReference type="Proteomes" id="UP000017747">
    <property type="component" value="Unassembled WGS sequence"/>
</dbReference>
<dbReference type="InterPro" id="IPR036291">
    <property type="entry name" value="NAD(P)-bd_dom_sf"/>
</dbReference>
<feature type="domain" description="Ketoreductase" evidence="1">
    <location>
        <begin position="4"/>
        <end position="182"/>
    </location>
</feature>
<dbReference type="eggNOG" id="COG0451">
    <property type="taxonomic scope" value="Bacteria"/>
</dbReference>
<dbReference type="InterPro" id="IPR001509">
    <property type="entry name" value="Epimerase_deHydtase"/>
</dbReference>
<proteinExistence type="predicted"/>
<dbReference type="OrthoDB" id="9807212at2"/>
<comment type="caution">
    <text evidence="2">The sequence shown here is derived from an EMBL/GenBank/DDBJ whole genome shotgun (WGS) entry which is preliminary data.</text>
</comment>
<dbReference type="Gene3D" id="3.40.50.720">
    <property type="entry name" value="NAD(P)-binding Rossmann-like Domain"/>
    <property type="match status" value="1"/>
</dbReference>
<dbReference type="EMBL" id="AXUN02000002">
    <property type="protein sequence ID" value="ETA82585.1"/>
    <property type="molecule type" value="Genomic_DNA"/>
</dbReference>
<dbReference type="InterPro" id="IPR051783">
    <property type="entry name" value="NAD(P)-dependent_oxidoreduct"/>
</dbReference>
<dbReference type="PANTHER" id="PTHR48079:SF6">
    <property type="entry name" value="NAD(P)-BINDING DOMAIN-CONTAINING PROTEIN-RELATED"/>
    <property type="match status" value="1"/>
</dbReference>
<sequence length="335" mass="36431">MKNRTYLVTGATGNLGSNIVRNLIAGGESVRVLVMDGDPALSRIPKEAAICSGDLLDVQSLDRFFDLPSDEDAYVIHCAGVVSLATDYSKIVHDVNVVGTRNIVDLCVRNKVRKLVYISSTSAIPELASDREIVEVDSFDPDCIFGYYGKSKAKASQIVMDAVREHDVDASIIFPTGIFGPYDYGFGLVTSNIIDFANGRVPGGLTGSFNCADVRDLADGVIACSAKGGKGEGYIMGNRTVSVRELFDTIADCCGIRRMKIILPGALARPIAALSESVGKIIGKPTILTRFTIYNLLRNNNFSSEKAIRELGYSIRPFKDTIRDEIEWLQKEGRI</sequence>
<keyword evidence="3" id="KW-1185">Reference proteome</keyword>
<dbReference type="PANTHER" id="PTHR48079">
    <property type="entry name" value="PROTEIN YEEZ"/>
    <property type="match status" value="1"/>
</dbReference>
<gene>
    <name evidence="2" type="ORF">T472_0200150</name>
</gene>
<dbReference type="AlphaFoldDB" id="V7I8S2"/>
<name>V7I8S2_9CLOT</name>
<dbReference type="SUPFAM" id="SSF51735">
    <property type="entry name" value="NAD(P)-binding Rossmann-fold domains"/>
    <property type="match status" value="1"/>
</dbReference>